<dbReference type="OrthoDB" id="1091124at2759"/>
<dbReference type="InterPro" id="IPR043502">
    <property type="entry name" value="DNA/RNA_pol_sf"/>
</dbReference>
<dbReference type="CDD" id="cd01650">
    <property type="entry name" value="RT_nLTR_like"/>
    <property type="match status" value="1"/>
</dbReference>
<dbReference type="PANTHER" id="PTHR33116">
    <property type="entry name" value="REVERSE TRANSCRIPTASE ZINC-BINDING DOMAIN-CONTAINING PROTEIN-RELATED-RELATED"/>
    <property type="match status" value="1"/>
</dbReference>
<dbReference type="Pfam" id="PF00078">
    <property type="entry name" value="RVT_1"/>
    <property type="match status" value="1"/>
</dbReference>
<feature type="domain" description="Endonuclease/exonuclease/phosphatase" evidence="2">
    <location>
        <begin position="189"/>
        <end position="402"/>
    </location>
</feature>
<sequence>MPCVVSNAVFFIHNKERLSSRYIVFSDHGAKSRWWWHKVHQYTSVRVIWTSHAGHYRYLKWVGLVIIVKKRCTRRLCYWAGLDKGPHVHCDQVIWVAFGFWIKVSLPVSILGGRGIWTLFLWNGWGLVEKISRPGDGLEDKGGVDNNERQLEVGRVELTSYVEVGDENKNKEVAGRDMELGSWMMGDSTRGGNPYTISHLREVWGKFKPEFLFLSETKQSFAFVQQFQFHFGYDRVFTVEPCGASGGLVLFYNNASDVNIICSTKRIIDIEARHEGNLVFMSFVYGDPVVKFRDNVWERITRIGTTRTEPWFLIGDFNEITGNHEKQGGALRPPSSFVPFNLMISDCGLVDFPSRGNKLSWRGRRRGKIVRCRLDRALATEGWHDLFPVSHVEYLPMIGSDHMPILATLDSKITRRRKQFRFDKRWIGMEGLLDSIEHGWGAARGEGEPELMDRIYNCRHEISVWRKENQPYGKQKIVELQQALEVVQNDDNSTPEELTDITNKLQEAYRDDEDYWKQKSRNLWLRDGDLNTKFFHASTKQRRAINRIVGLHNEANIWVDGEKEVEKIAVSYFDKLFTSTTPEDFTEILENLSEWVTSQENAVLTRQATEAEVREALFMMHPEKAPGPDGMTALFFQRSWHIVKSDVLRMVNNFLCSGTFDDILNLTHICLIPKTGRPTRMTELRPISLCNVGYKIISKVLCQRLKVLLPRLISETQSAFVPGRLISDNILIAQEMFHGLRTNKTFKYKVLINGQPKGKITPHRGLRQGDPLSLYLFILCTEVLIANIKKVEEIKKITGLKVARACPAVSHLLFGDDSLFFCKATGDECQVLIQILKAYEATSGQQINFGKSSVQFGHNVDPGVRQEVHQILGITAVGGVGNYLGIPESGGFPGNSKIFSFLVEKQNQRINGWNSKWLSKGGKEVLIKSVASAMPMYVMSCFRLPKGITNKLSSAASNFWWSNNGQSRGMHWLAWKKLCRHKKDGALGFRVIEDFNTALLAKQLWRLMDYPESLFARVFKGRYYRNSTPLEINRSYSPSYGWQSIVSARPLVHKGLIKRVGSGLSISVGRTHGFQLLARGQPQDLGLLFSPTSG</sequence>
<evidence type="ECO:0000313" key="4">
    <source>
        <dbReference type="Proteomes" id="UP000467841"/>
    </source>
</evidence>
<keyword evidence="4" id="KW-1185">Reference proteome</keyword>
<dbReference type="SUPFAM" id="SSF56219">
    <property type="entry name" value="DNase I-like"/>
    <property type="match status" value="1"/>
</dbReference>
<organism evidence="3 4">
    <name type="scientific">Microthlaspi erraticum</name>
    <dbReference type="NCBI Taxonomy" id="1685480"/>
    <lineage>
        <taxon>Eukaryota</taxon>
        <taxon>Viridiplantae</taxon>
        <taxon>Streptophyta</taxon>
        <taxon>Embryophyta</taxon>
        <taxon>Tracheophyta</taxon>
        <taxon>Spermatophyta</taxon>
        <taxon>Magnoliopsida</taxon>
        <taxon>eudicotyledons</taxon>
        <taxon>Gunneridae</taxon>
        <taxon>Pentapetalae</taxon>
        <taxon>rosids</taxon>
        <taxon>malvids</taxon>
        <taxon>Brassicales</taxon>
        <taxon>Brassicaceae</taxon>
        <taxon>Coluteocarpeae</taxon>
        <taxon>Microthlaspi</taxon>
    </lineage>
</organism>
<proteinExistence type="predicted"/>
<comment type="caution">
    <text evidence="3">The sequence shown here is derived from an EMBL/GenBank/DDBJ whole genome shotgun (WGS) entry which is preliminary data.</text>
</comment>
<dbReference type="Proteomes" id="UP000467841">
    <property type="component" value="Unassembled WGS sequence"/>
</dbReference>
<accession>A0A6D2IU07</accession>
<dbReference type="InterPro" id="IPR005135">
    <property type="entry name" value="Endo/exonuclease/phosphatase"/>
</dbReference>
<name>A0A6D2IU07_9BRAS</name>
<dbReference type="PANTHER" id="PTHR33116:SF86">
    <property type="entry name" value="REVERSE TRANSCRIPTASE DOMAIN-CONTAINING PROTEIN"/>
    <property type="match status" value="1"/>
</dbReference>
<dbReference type="SUPFAM" id="SSF56672">
    <property type="entry name" value="DNA/RNA polymerases"/>
    <property type="match status" value="1"/>
</dbReference>
<evidence type="ECO:0000259" key="2">
    <source>
        <dbReference type="Pfam" id="PF03372"/>
    </source>
</evidence>
<reference evidence="3" key="1">
    <citation type="submission" date="2020-01" db="EMBL/GenBank/DDBJ databases">
        <authorList>
            <person name="Mishra B."/>
        </authorList>
    </citation>
    <scope>NUCLEOTIDE SEQUENCE [LARGE SCALE GENOMIC DNA]</scope>
</reference>
<dbReference type="InterPro" id="IPR000477">
    <property type="entry name" value="RT_dom"/>
</dbReference>
<evidence type="ECO:0008006" key="5">
    <source>
        <dbReference type="Google" id="ProtNLM"/>
    </source>
</evidence>
<dbReference type="Pfam" id="PF03372">
    <property type="entry name" value="Exo_endo_phos"/>
    <property type="match status" value="1"/>
</dbReference>
<dbReference type="AlphaFoldDB" id="A0A6D2IU07"/>
<dbReference type="EMBL" id="CACVBM020001125">
    <property type="protein sequence ID" value="CAA7032637.1"/>
    <property type="molecule type" value="Genomic_DNA"/>
</dbReference>
<dbReference type="Gene3D" id="3.60.10.10">
    <property type="entry name" value="Endonuclease/exonuclease/phosphatase"/>
    <property type="match status" value="1"/>
</dbReference>
<dbReference type="InterPro" id="IPR036691">
    <property type="entry name" value="Endo/exonu/phosph_ase_sf"/>
</dbReference>
<gene>
    <name evidence="3" type="ORF">MERR_LOCUS19872</name>
</gene>
<evidence type="ECO:0000313" key="3">
    <source>
        <dbReference type="EMBL" id="CAA7032637.1"/>
    </source>
</evidence>
<feature type="domain" description="Reverse transcriptase" evidence="1">
    <location>
        <begin position="672"/>
        <end position="865"/>
    </location>
</feature>
<protein>
    <recommendedName>
        <fullName evidence="5">Reverse transcriptase domain-containing protein</fullName>
    </recommendedName>
</protein>
<evidence type="ECO:0000259" key="1">
    <source>
        <dbReference type="Pfam" id="PF00078"/>
    </source>
</evidence>
<dbReference type="GO" id="GO:0003824">
    <property type="term" value="F:catalytic activity"/>
    <property type="evidence" value="ECO:0007669"/>
    <property type="project" value="InterPro"/>
</dbReference>